<feature type="signal peptide" evidence="8">
    <location>
        <begin position="1"/>
        <end position="17"/>
    </location>
</feature>
<dbReference type="PROSITE" id="PS51007">
    <property type="entry name" value="CYTC"/>
    <property type="match status" value="1"/>
</dbReference>
<dbReference type="GO" id="GO:0009055">
    <property type="term" value="F:electron transfer activity"/>
    <property type="evidence" value="ECO:0007669"/>
    <property type="project" value="InterPro"/>
</dbReference>
<dbReference type="InterPro" id="IPR009056">
    <property type="entry name" value="Cyt_c-like_dom"/>
</dbReference>
<dbReference type="AlphaFoldDB" id="A0A1I5Z6Y0"/>
<evidence type="ECO:0000256" key="2">
    <source>
        <dbReference type="ARBA" id="ARBA00022617"/>
    </source>
</evidence>
<accession>A0A1I5Z6Y0</accession>
<keyword evidence="4" id="KW-0249">Electron transport</keyword>
<keyword evidence="8" id="KW-0732">Signal</keyword>
<keyword evidence="3 6" id="KW-0479">Metal-binding</keyword>
<dbReference type="InterPro" id="IPR008168">
    <property type="entry name" value="Cyt_C_IC"/>
</dbReference>
<evidence type="ECO:0000259" key="9">
    <source>
        <dbReference type="PROSITE" id="PS51007"/>
    </source>
</evidence>
<gene>
    <name evidence="10" type="ORF">SAMN04515668_2745</name>
</gene>
<keyword evidence="5 6" id="KW-0408">Iron</keyword>
<keyword evidence="2 6" id="KW-0349">Heme</keyword>
<dbReference type="InterPro" id="IPR036909">
    <property type="entry name" value="Cyt_c-like_dom_sf"/>
</dbReference>
<evidence type="ECO:0000313" key="10">
    <source>
        <dbReference type="EMBL" id="SFQ51877.1"/>
    </source>
</evidence>
<keyword evidence="11" id="KW-1185">Reference proteome</keyword>
<reference evidence="11" key="1">
    <citation type="submission" date="2016-10" db="EMBL/GenBank/DDBJ databases">
        <authorList>
            <person name="Varghese N."/>
            <person name="Submissions S."/>
        </authorList>
    </citation>
    <scope>NUCLEOTIDE SEQUENCE [LARGE SCALE GENOMIC DNA]</scope>
    <source>
        <strain evidence="11">OR362-8,ATCC BAA-1266,JCM 13504</strain>
    </source>
</reference>
<dbReference type="PANTHER" id="PTHR35008:SF8">
    <property type="entry name" value="ALCOHOL DEHYDROGENASE CYTOCHROME C SUBUNIT"/>
    <property type="match status" value="1"/>
</dbReference>
<proteinExistence type="predicted"/>
<evidence type="ECO:0000256" key="5">
    <source>
        <dbReference type="ARBA" id="ARBA00023004"/>
    </source>
</evidence>
<evidence type="ECO:0000256" key="1">
    <source>
        <dbReference type="ARBA" id="ARBA00022448"/>
    </source>
</evidence>
<dbReference type="Proteomes" id="UP000199029">
    <property type="component" value="Unassembled WGS sequence"/>
</dbReference>
<sequence length="166" mass="17045">MKYSFLLLAATATLLGACESSQTETTTRTEPSATEAANQAPAPAPSAEAPAAAAPATPAVAVKLDGSALYASTCQACHQASGQGLPNAFPSLVGSPRVNDADGKQLVNIILNGYNERDEYGVMPGYAGSMSDDKVAAVATHVRNSWGNKGSEVSADFVRKLRATTK</sequence>
<dbReference type="GO" id="GO:0005506">
    <property type="term" value="F:iron ion binding"/>
    <property type="evidence" value="ECO:0007669"/>
    <property type="project" value="InterPro"/>
</dbReference>
<dbReference type="PROSITE" id="PS51257">
    <property type="entry name" value="PROKAR_LIPOPROTEIN"/>
    <property type="match status" value="1"/>
</dbReference>
<evidence type="ECO:0000256" key="8">
    <source>
        <dbReference type="SAM" id="SignalP"/>
    </source>
</evidence>
<dbReference type="STRING" id="1227077.SAMN04515668_2745"/>
<keyword evidence="1" id="KW-0813">Transport</keyword>
<evidence type="ECO:0000313" key="11">
    <source>
        <dbReference type="Proteomes" id="UP000199029"/>
    </source>
</evidence>
<evidence type="ECO:0000256" key="4">
    <source>
        <dbReference type="ARBA" id="ARBA00022982"/>
    </source>
</evidence>
<dbReference type="RefSeq" id="WP_177204721.1">
    <property type="nucleotide sequence ID" value="NZ_FOXS01000003.1"/>
</dbReference>
<dbReference type="PRINTS" id="PR00605">
    <property type="entry name" value="CYTCHROMECIC"/>
</dbReference>
<protein>
    <submittedName>
        <fullName evidence="10">Cytochrome c, mono-and diheme variants</fullName>
    </submittedName>
</protein>
<dbReference type="PANTHER" id="PTHR35008">
    <property type="entry name" value="BLL4482 PROTEIN-RELATED"/>
    <property type="match status" value="1"/>
</dbReference>
<dbReference type="SUPFAM" id="SSF46626">
    <property type="entry name" value="Cytochrome c"/>
    <property type="match status" value="1"/>
</dbReference>
<dbReference type="InterPro" id="IPR051459">
    <property type="entry name" value="Cytochrome_c-type_DH"/>
</dbReference>
<evidence type="ECO:0000256" key="7">
    <source>
        <dbReference type="SAM" id="MobiDB-lite"/>
    </source>
</evidence>
<dbReference type="Pfam" id="PF13442">
    <property type="entry name" value="Cytochrome_CBB3"/>
    <property type="match status" value="1"/>
</dbReference>
<organism evidence="10 11">
    <name type="scientific">Hymenobacter arizonensis</name>
    <name type="common">Siccationidurans arizonensis</name>
    <dbReference type="NCBI Taxonomy" id="1227077"/>
    <lineage>
        <taxon>Bacteria</taxon>
        <taxon>Pseudomonadati</taxon>
        <taxon>Bacteroidota</taxon>
        <taxon>Cytophagia</taxon>
        <taxon>Cytophagales</taxon>
        <taxon>Hymenobacteraceae</taxon>
        <taxon>Hymenobacter</taxon>
    </lineage>
</organism>
<evidence type="ECO:0000256" key="3">
    <source>
        <dbReference type="ARBA" id="ARBA00022723"/>
    </source>
</evidence>
<evidence type="ECO:0000256" key="6">
    <source>
        <dbReference type="PROSITE-ProRule" id="PRU00433"/>
    </source>
</evidence>
<dbReference type="EMBL" id="FOXS01000003">
    <property type="protein sequence ID" value="SFQ51877.1"/>
    <property type="molecule type" value="Genomic_DNA"/>
</dbReference>
<feature type="domain" description="Cytochrome c" evidence="9">
    <location>
        <begin position="61"/>
        <end position="146"/>
    </location>
</feature>
<dbReference type="Gene3D" id="1.10.760.10">
    <property type="entry name" value="Cytochrome c-like domain"/>
    <property type="match status" value="1"/>
</dbReference>
<feature type="region of interest" description="Disordered" evidence="7">
    <location>
        <begin position="20"/>
        <end position="51"/>
    </location>
</feature>
<feature type="chain" id="PRO_5011665151" evidence="8">
    <location>
        <begin position="18"/>
        <end position="166"/>
    </location>
</feature>
<dbReference type="GO" id="GO:0020037">
    <property type="term" value="F:heme binding"/>
    <property type="evidence" value="ECO:0007669"/>
    <property type="project" value="InterPro"/>
</dbReference>
<name>A0A1I5Z6Y0_HYMAR</name>